<proteinExistence type="predicted"/>
<dbReference type="Proteomes" id="UP000257109">
    <property type="component" value="Unassembled WGS sequence"/>
</dbReference>
<evidence type="ECO:0000313" key="1">
    <source>
        <dbReference type="EMBL" id="RDX81798.1"/>
    </source>
</evidence>
<dbReference type="EMBL" id="QJKJ01007826">
    <property type="protein sequence ID" value="RDX81798.1"/>
    <property type="molecule type" value="Genomic_DNA"/>
</dbReference>
<feature type="non-terminal residue" evidence="1">
    <location>
        <position position="1"/>
    </location>
</feature>
<sequence>MQARVKLSLQPLLQVACNDSCSLGVAYDNLGGGSFSHSLYFFFQYLDFHVVISSKSWELCFHCLTLVNYYPLMRLTHCCEINQNLLCCSQLSVIMVEDKVITLGSLGPNELSNLAQYIRTTLKGCKKWSHIEENGPPRDDP</sequence>
<protein>
    <submittedName>
        <fullName evidence="1">Uncharacterized protein</fullName>
    </submittedName>
</protein>
<dbReference type="AlphaFoldDB" id="A0A371FU05"/>
<name>A0A371FU05_MUCPR</name>
<gene>
    <name evidence="1" type="ORF">CR513_37481</name>
</gene>
<comment type="caution">
    <text evidence="1">The sequence shown here is derived from an EMBL/GenBank/DDBJ whole genome shotgun (WGS) entry which is preliminary data.</text>
</comment>
<accession>A0A371FU05</accession>
<keyword evidence="2" id="KW-1185">Reference proteome</keyword>
<evidence type="ECO:0000313" key="2">
    <source>
        <dbReference type="Proteomes" id="UP000257109"/>
    </source>
</evidence>
<reference evidence="1" key="1">
    <citation type="submission" date="2018-05" db="EMBL/GenBank/DDBJ databases">
        <title>Draft genome of Mucuna pruriens seed.</title>
        <authorList>
            <person name="Nnadi N.E."/>
            <person name="Vos R."/>
            <person name="Hasami M.H."/>
            <person name="Devisetty U.K."/>
            <person name="Aguiy J.C."/>
        </authorList>
    </citation>
    <scope>NUCLEOTIDE SEQUENCE [LARGE SCALE GENOMIC DNA]</scope>
    <source>
        <strain evidence="1">JCA_2017</strain>
    </source>
</reference>
<organism evidence="1 2">
    <name type="scientific">Mucuna pruriens</name>
    <name type="common">Velvet bean</name>
    <name type="synonym">Dolichos pruriens</name>
    <dbReference type="NCBI Taxonomy" id="157652"/>
    <lineage>
        <taxon>Eukaryota</taxon>
        <taxon>Viridiplantae</taxon>
        <taxon>Streptophyta</taxon>
        <taxon>Embryophyta</taxon>
        <taxon>Tracheophyta</taxon>
        <taxon>Spermatophyta</taxon>
        <taxon>Magnoliopsida</taxon>
        <taxon>eudicotyledons</taxon>
        <taxon>Gunneridae</taxon>
        <taxon>Pentapetalae</taxon>
        <taxon>rosids</taxon>
        <taxon>fabids</taxon>
        <taxon>Fabales</taxon>
        <taxon>Fabaceae</taxon>
        <taxon>Papilionoideae</taxon>
        <taxon>50 kb inversion clade</taxon>
        <taxon>NPAAA clade</taxon>
        <taxon>indigoferoid/millettioid clade</taxon>
        <taxon>Phaseoleae</taxon>
        <taxon>Mucuna</taxon>
    </lineage>
</organism>